<dbReference type="GO" id="GO:0004767">
    <property type="term" value="F:sphingomyelin phosphodiesterase activity"/>
    <property type="evidence" value="ECO:0007669"/>
    <property type="project" value="UniProtKB-EC"/>
</dbReference>
<dbReference type="PANTHER" id="PTHR16320:SF1">
    <property type="entry name" value="SPHINGOMYELINASE DDB_G0288017"/>
    <property type="match status" value="1"/>
</dbReference>
<dbReference type="Gene3D" id="3.60.10.10">
    <property type="entry name" value="Endonuclease/exonuclease/phosphatase"/>
    <property type="match status" value="1"/>
</dbReference>
<dbReference type="GO" id="GO:0005576">
    <property type="term" value="C:extracellular region"/>
    <property type="evidence" value="ECO:0007669"/>
    <property type="project" value="InterPro"/>
</dbReference>
<reference evidence="7 8" key="1">
    <citation type="journal article" date="2016" name="Proc. Natl. Acad. Sci. U.S.A.">
        <title>Lipid metabolic changes in an early divergent fungus govern the establishment of a mutualistic symbiosis with endobacteria.</title>
        <authorList>
            <person name="Lastovetsky O.A."/>
            <person name="Gaspar M.L."/>
            <person name="Mondo S.J."/>
            <person name="LaButti K.M."/>
            <person name="Sandor L."/>
            <person name="Grigoriev I.V."/>
            <person name="Henry S.A."/>
            <person name="Pawlowska T.E."/>
        </authorList>
    </citation>
    <scope>NUCLEOTIDE SEQUENCE [LARGE SCALE GENOMIC DNA]</scope>
    <source>
        <strain evidence="7 8">ATCC 11559</strain>
    </source>
</reference>
<evidence type="ECO:0000313" key="7">
    <source>
        <dbReference type="EMBL" id="ORE18896.1"/>
    </source>
</evidence>
<evidence type="ECO:0000259" key="6">
    <source>
        <dbReference type="Pfam" id="PF03372"/>
    </source>
</evidence>
<gene>
    <name evidence="7" type="ORF">BCV71DRAFT_198375</name>
</gene>
<proteinExistence type="inferred from homology"/>
<dbReference type="InterPro" id="IPR036691">
    <property type="entry name" value="Endo/exonu/phosph_ase_sf"/>
</dbReference>
<dbReference type="Proteomes" id="UP000242381">
    <property type="component" value="Unassembled WGS sequence"/>
</dbReference>
<keyword evidence="3" id="KW-0378">Hydrolase</keyword>
<keyword evidence="5" id="KW-1133">Transmembrane helix</keyword>
<evidence type="ECO:0000256" key="5">
    <source>
        <dbReference type="SAM" id="Phobius"/>
    </source>
</evidence>
<evidence type="ECO:0000256" key="1">
    <source>
        <dbReference type="ARBA" id="ARBA00006335"/>
    </source>
</evidence>
<accession>A0A0A1NVL4</accession>
<evidence type="ECO:0000256" key="3">
    <source>
        <dbReference type="ARBA" id="ARBA00022801"/>
    </source>
</evidence>
<dbReference type="Pfam" id="PF03372">
    <property type="entry name" value="Exo_endo_phos"/>
    <property type="match status" value="1"/>
</dbReference>
<sequence length="522" mass="60456">MSSGSISREMHDEEIAIPNEPYHDEPSYSDDDDNNNNDNQNRPRARLQSNNSYESSVISTQSAPPPYELYPPAKTVWGRFFNYIRQIPRFNTHQAIYLPTLPIQQSHSLLRPITTTTTTATATTANEGNDTVPFYWTYYYNVRDRIPKWTLPPLIARYRPLLLCVSFFAIILFSFLLFCSLFFSPAPLPPPVVPDKVAETTARFLTLNIFMRPPLIRNNWSDYKDDRLAYIEKYILPHYDIVAFQESFAFASRRKDRLIIEARRMGFNYHVESPRKYPWDFGIDGGLLLLSRFPILESHTIEYPRGQHADWFSVKGAVHALIELNPKSRVHVYTTHTQASYDLNNNINPDDTAMRLSQFAILRSFIQETSNADQHPVLIAGDLNVDAATHPKERPITVRSKESSPEYVQMVNILKFQDLRDIVYQHYGYHPVTFGDYMANDLGELVPAETVLTNWDQLMTVQSIDRIFWAARNTTQTITPVEPQVEKFWVKDNPEMSKEEKKSTYFTQISDHYGLSCTLRLL</sequence>
<dbReference type="InterPro" id="IPR017766">
    <property type="entry name" value="Sphingomyelinase/PLipase_C"/>
</dbReference>
<keyword evidence="5" id="KW-0472">Membrane</keyword>
<dbReference type="OMA" id="PNEPYHD"/>
<keyword evidence="5" id="KW-0812">Transmembrane</keyword>
<comment type="similarity">
    <text evidence="1">Belongs to the neutral sphingomyelinase family.</text>
</comment>
<feature type="domain" description="Endonuclease/exonuclease/phosphatase" evidence="6">
    <location>
        <begin position="205"/>
        <end position="512"/>
    </location>
</feature>
<dbReference type="EC" id="3.1.4.12" evidence="2"/>
<feature type="transmembrane region" description="Helical" evidence="5">
    <location>
        <begin position="161"/>
        <end position="183"/>
    </location>
</feature>
<dbReference type="AlphaFoldDB" id="A0A0A1NVL4"/>
<evidence type="ECO:0000313" key="8">
    <source>
        <dbReference type="Proteomes" id="UP000242381"/>
    </source>
</evidence>
<feature type="region of interest" description="Disordered" evidence="4">
    <location>
        <begin position="1"/>
        <end position="65"/>
    </location>
</feature>
<evidence type="ECO:0000256" key="2">
    <source>
        <dbReference type="ARBA" id="ARBA00012369"/>
    </source>
</evidence>
<dbReference type="VEuPathDB" id="FungiDB:BCV72DRAFT_292664"/>
<dbReference type="InterPro" id="IPR005135">
    <property type="entry name" value="Endo/exonuclease/phosphatase"/>
</dbReference>
<feature type="compositionally biased region" description="Polar residues" evidence="4">
    <location>
        <begin position="47"/>
        <end position="62"/>
    </location>
</feature>
<evidence type="ECO:0000256" key="4">
    <source>
        <dbReference type="SAM" id="MobiDB-lite"/>
    </source>
</evidence>
<dbReference type="PANTHER" id="PTHR16320">
    <property type="entry name" value="SPHINGOMYELINASE FAMILY MEMBER"/>
    <property type="match status" value="1"/>
</dbReference>
<dbReference type="InterPro" id="IPR038772">
    <property type="entry name" value="Sph/SMPD2-like"/>
</dbReference>
<dbReference type="CDD" id="cd09078">
    <property type="entry name" value="nSMase"/>
    <property type="match status" value="1"/>
</dbReference>
<organism evidence="7 8">
    <name type="scientific">Rhizopus microsporus</name>
    <dbReference type="NCBI Taxonomy" id="58291"/>
    <lineage>
        <taxon>Eukaryota</taxon>
        <taxon>Fungi</taxon>
        <taxon>Fungi incertae sedis</taxon>
        <taxon>Mucoromycota</taxon>
        <taxon>Mucoromycotina</taxon>
        <taxon>Mucoromycetes</taxon>
        <taxon>Mucorales</taxon>
        <taxon>Mucorineae</taxon>
        <taxon>Rhizopodaceae</taxon>
        <taxon>Rhizopus</taxon>
    </lineage>
</organism>
<name>A0A0A1NVL4_RHIZD</name>
<dbReference type="GO" id="GO:0005737">
    <property type="term" value="C:cytoplasm"/>
    <property type="evidence" value="ECO:0007669"/>
    <property type="project" value="TreeGrafter"/>
</dbReference>
<dbReference type="SUPFAM" id="SSF56219">
    <property type="entry name" value="DNase I-like"/>
    <property type="match status" value="1"/>
</dbReference>
<dbReference type="EMBL" id="KV921321">
    <property type="protein sequence ID" value="ORE18896.1"/>
    <property type="molecule type" value="Genomic_DNA"/>
</dbReference>
<protein>
    <recommendedName>
        <fullName evidence="2">sphingomyelin phosphodiesterase</fullName>
        <ecNumber evidence="2">3.1.4.12</ecNumber>
    </recommendedName>
</protein>